<dbReference type="OrthoDB" id="2885467at2"/>
<gene>
    <name evidence="1" type="ORF">BKP45_15845</name>
</gene>
<protein>
    <submittedName>
        <fullName evidence="1">Uncharacterized protein</fullName>
    </submittedName>
</protein>
<reference evidence="1 2" key="1">
    <citation type="submission" date="2016-10" db="EMBL/GenBank/DDBJ databases">
        <title>Draft genome sequences of four alkaliphilic bacteria belonging to the Anaerobacillus genus.</title>
        <authorList>
            <person name="Bassil N.M."/>
            <person name="Lloyd J.R."/>
        </authorList>
    </citation>
    <scope>NUCLEOTIDE SEQUENCE [LARGE SCALE GENOMIC DNA]</scope>
    <source>
        <strain evidence="1 2">DSM 22531</strain>
    </source>
</reference>
<comment type="caution">
    <text evidence="1">The sequence shown here is derived from an EMBL/GenBank/DDBJ whole genome shotgun (WGS) entry which is preliminary data.</text>
</comment>
<dbReference type="RefSeq" id="WP_071390670.1">
    <property type="nucleotide sequence ID" value="NZ_MLQS01000027.1"/>
</dbReference>
<evidence type="ECO:0000313" key="1">
    <source>
        <dbReference type="EMBL" id="OIJ18755.1"/>
    </source>
</evidence>
<name>A0A1S2M543_9BACI</name>
<dbReference type="EMBL" id="MLQS01000027">
    <property type="protein sequence ID" value="OIJ18755.1"/>
    <property type="molecule type" value="Genomic_DNA"/>
</dbReference>
<keyword evidence="2" id="KW-1185">Reference proteome</keyword>
<sequence>MGYIPPIRNEQLFQYGNRIPYDQPSIKPISAVAKSKFHEVLNEQQKQINHTILKNEYNRRKFTNRKLICELTGKGYIIDASV</sequence>
<dbReference type="Proteomes" id="UP000180057">
    <property type="component" value="Unassembled WGS sequence"/>
</dbReference>
<accession>A0A1S2M543</accession>
<evidence type="ECO:0000313" key="2">
    <source>
        <dbReference type="Proteomes" id="UP000180057"/>
    </source>
</evidence>
<proteinExistence type="predicted"/>
<dbReference type="AlphaFoldDB" id="A0A1S2M543"/>
<organism evidence="1 2">
    <name type="scientific">Anaerobacillus alkalidiazotrophicus</name>
    <dbReference type="NCBI Taxonomy" id="472963"/>
    <lineage>
        <taxon>Bacteria</taxon>
        <taxon>Bacillati</taxon>
        <taxon>Bacillota</taxon>
        <taxon>Bacilli</taxon>
        <taxon>Bacillales</taxon>
        <taxon>Bacillaceae</taxon>
        <taxon>Anaerobacillus</taxon>
    </lineage>
</organism>